<reference evidence="1 3" key="1">
    <citation type="journal article" date="2013" name="Genome Announc.">
        <title>Draft Genome Sequence of Rhodococcus opacus Strain M213 Shows a Diverse Catabolic Potential.</title>
        <authorList>
            <person name="Pathak A."/>
            <person name="Green S.J."/>
            <person name="Ogram A."/>
            <person name="Chauhan A."/>
        </authorList>
    </citation>
    <scope>NUCLEOTIDE SEQUENCE [LARGE SCALE GENOMIC DNA]</scope>
    <source>
        <strain evidence="1 3">M213</strain>
    </source>
</reference>
<feature type="non-terminal residue" evidence="1">
    <location>
        <position position="1"/>
    </location>
</feature>
<name>K8XGH8_RHOOP</name>
<dbReference type="AlphaFoldDB" id="K8XGH8"/>
<dbReference type="EMBL" id="AJYC02000427">
    <property type="protein sequence ID" value="EKT76240.1"/>
    <property type="molecule type" value="Genomic_DNA"/>
</dbReference>
<dbReference type="Proteomes" id="UP000005951">
    <property type="component" value="Unassembled WGS sequence"/>
</dbReference>
<gene>
    <name evidence="2" type="ORF">WSS_A13609</name>
    <name evidence="1" type="ORF">WSS_A43760</name>
</gene>
<evidence type="ECO:0000313" key="1">
    <source>
        <dbReference type="EMBL" id="EKT76240.1"/>
    </source>
</evidence>
<organism evidence="1 3">
    <name type="scientific">Rhodococcus opacus M213</name>
    <dbReference type="NCBI Taxonomy" id="1129896"/>
    <lineage>
        <taxon>Bacteria</taxon>
        <taxon>Bacillati</taxon>
        <taxon>Actinomycetota</taxon>
        <taxon>Actinomycetes</taxon>
        <taxon>Mycobacteriales</taxon>
        <taxon>Nocardiaceae</taxon>
        <taxon>Rhodococcus</taxon>
    </lineage>
</organism>
<dbReference type="EMBL" id="AJYC02000040">
    <property type="protein sequence ID" value="EKT82140.1"/>
    <property type="molecule type" value="Genomic_DNA"/>
</dbReference>
<comment type="caution">
    <text evidence="1">The sequence shown here is derived from an EMBL/GenBank/DDBJ whole genome shotgun (WGS) entry which is preliminary data.</text>
</comment>
<proteinExistence type="predicted"/>
<accession>K8XGH8</accession>
<sequence length="44" mass="5241">HARVVALLERHATLDYPENKGFDKYSDQFGFHFDHIDSVHIDWI</sequence>
<evidence type="ECO:0000313" key="2">
    <source>
        <dbReference type="EMBL" id="EKT82140.1"/>
    </source>
</evidence>
<protein>
    <submittedName>
        <fullName evidence="1">Uncharacterized protein</fullName>
    </submittedName>
</protein>
<evidence type="ECO:0000313" key="3">
    <source>
        <dbReference type="Proteomes" id="UP000005951"/>
    </source>
</evidence>